<dbReference type="InterPro" id="IPR016032">
    <property type="entry name" value="Sig_transdc_resp-reg_C-effctor"/>
</dbReference>
<reference evidence="3 4" key="1">
    <citation type="submission" date="2017-10" db="EMBL/GenBank/DDBJ databases">
        <title>FDA dAtabase for Regulatory Grade micrObial Sequences (FDA-ARGOS): Supporting development and validation of Infectious Disease Dx tests.</title>
        <authorList>
            <person name="Campos J."/>
            <person name="Goldberg B."/>
            <person name="Tallon L.J."/>
            <person name="Sadzewicz L."/>
            <person name="Sengamalay N."/>
            <person name="Ott S."/>
            <person name="Godinez A."/>
            <person name="Nagaraj S."/>
            <person name="Vyas G."/>
            <person name="Aluvathingal J."/>
            <person name="Nadendla S."/>
            <person name="Geyer C."/>
            <person name="Nandy P."/>
            <person name="Hobson J."/>
            <person name="Sichtig H."/>
        </authorList>
    </citation>
    <scope>NUCLEOTIDE SEQUENCE [LARGE SCALE GENOMIC DNA]</scope>
    <source>
        <strain evidence="3 4">FDAARGOS_185</strain>
    </source>
</reference>
<comment type="caution">
    <text evidence="3">The sequence shown here is derived from an EMBL/GenBank/DDBJ whole genome shotgun (WGS) entry which is preliminary data.</text>
</comment>
<proteinExistence type="predicted"/>
<dbReference type="AlphaFoldDB" id="A0A7Y7JV83"/>
<accession>A0A7Y7JV83</accession>
<dbReference type="Gene3D" id="1.10.10.10">
    <property type="entry name" value="Winged helix-like DNA-binding domain superfamily/Winged helix DNA-binding domain"/>
    <property type="match status" value="1"/>
</dbReference>
<dbReference type="SUPFAM" id="SSF46894">
    <property type="entry name" value="C-terminal effector domain of the bipartite response regulators"/>
    <property type="match status" value="1"/>
</dbReference>
<keyword evidence="2" id="KW-0804">Transcription</keyword>
<dbReference type="EMBL" id="PDXQ01000002">
    <property type="protein sequence ID" value="TRZ28486.1"/>
    <property type="molecule type" value="Genomic_DNA"/>
</dbReference>
<dbReference type="Proteomes" id="UP000316316">
    <property type="component" value="Unassembled WGS sequence"/>
</dbReference>
<evidence type="ECO:0000313" key="3">
    <source>
        <dbReference type="EMBL" id="TRZ28486.1"/>
    </source>
</evidence>
<dbReference type="GeneID" id="69570140"/>
<organism evidence="3 4">
    <name type="scientific">Enterococcus avium</name>
    <name type="common">Streptococcus avium</name>
    <dbReference type="NCBI Taxonomy" id="33945"/>
    <lineage>
        <taxon>Bacteria</taxon>
        <taxon>Bacillati</taxon>
        <taxon>Bacillota</taxon>
        <taxon>Bacilli</taxon>
        <taxon>Lactobacillales</taxon>
        <taxon>Enterococcaceae</taxon>
        <taxon>Enterococcus</taxon>
    </lineage>
</organism>
<dbReference type="RefSeq" id="WP_016179068.1">
    <property type="nucleotide sequence ID" value="NZ_CAAKNX010000128.1"/>
</dbReference>
<dbReference type="GO" id="GO:0006355">
    <property type="term" value="P:regulation of DNA-templated transcription"/>
    <property type="evidence" value="ECO:0007669"/>
    <property type="project" value="InterPro"/>
</dbReference>
<evidence type="ECO:0000256" key="1">
    <source>
        <dbReference type="ARBA" id="ARBA00023015"/>
    </source>
</evidence>
<evidence type="ECO:0000256" key="2">
    <source>
        <dbReference type="ARBA" id="ARBA00023163"/>
    </source>
</evidence>
<dbReference type="GO" id="GO:0003677">
    <property type="term" value="F:DNA binding"/>
    <property type="evidence" value="ECO:0007669"/>
    <property type="project" value="InterPro"/>
</dbReference>
<dbReference type="InterPro" id="IPR036388">
    <property type="entry name" value="WH-like_DNA-bd_sf"/>
</dbReference>
<protein>
    <submittedName>
        <fullName evidence="3">Helix-turn-helix domain-containing protein</fullName>
    </submittedName>
</protein>
<name>A0A7Y7JV83_ENTAV</name>
<keyword evidence="1" id="KW-0805">Transcription regulation</keyword>
<sequence length="203" mass="23871">MRILVLTKNIFHELELQRELQVLNHEVFVTRNERNNSLLANCGSVFDCLFLSETLSEKEFLTIVKESSSLFDGQIIRINVEEGQQIPASKEKLDVLYVDRSFVEIRELLDILNTKNDEHLMATSIEEFNRKLSKQEQLFFENLQEGKTIAREDMCWLIWGEDESSSRKSQLSNLAKKINRKLDECNYTDKRIKTYWGKGYILQ</sequence>
<gene>
    <name evidence="3" type="ORF">AUF17_17375</name>
</gene>
<evidence type="ECO:0000313" key="4">
    <source>
        <dbReference type="Proteomes" id="UP000316316"/>
    </source>
</evidence>